<comment type="caution">
    <text evidence="1">The sequence shown here is derived from an EMBL/GenBank/DDBJ whole genome shotgun (WGS) entry which is preliminary data.</text>
</comment>
<dbReference type="EMBL" id="CAXHTB010000026">
    <property type="protein sequence ID" value="CAL0335065.1"/>
    <property type="molecule type" value="Genomic_DNA"/>
</dbReference>
<keyword evidence="2" id="KW-1185">Reference proteome</keyword>
<name>A0AAV1YQ43_LUPLU</name>
<evidence type="ECO:0000313" key="1">
    <source>
        <dbReference type="EMBL" id="CAL0335065.1"/>
    </source>
</evidence>
<organism evidence="1 2">
    <name type="scientific">Lupinus luteus</name>
    <name type="common">European yellow lupine</name>
    <dbReference type="NCBI Taxonomy" id="3873"/>
    <lineage>
        <taxon>Eukaryota</taxon>
        <taxon>Viridiplantae</taxon>
        <taxon>Streptophyta</taxon>
        <taxon>Embryophyta</taxon>
        <taxon>Tracheophyta</taxon>
        <taxon>Spermatophyta</taxon>
        <taxon>Magnoliopsida</taxon>
        <taxon>eudicotyledons</taxon>
        <taxon>Gunneridae</taxon>
        <taxon>Pentapetalae</taxon>
        <taxon>rosids</taxon>
        <taxon>fabids</taxon>
        <taxon>Fabales</taxon>
        <taxon>Fabaceae</taxon>
        <taxon>Papilionoideae</taxon>
        <taxon>50 kb inversion clade</taxon>
        <taxon>genistoids sensu lato</taxon>
        <taxon>core genistoids</taxon>
        <taxon>Genisteae</taxon>
        <taxon>Lupinus</taxon>
    </lineage>
</organism>
<gene>
    <name evidence="1" type="ORF">LLUT_LOCUS36125</name>
</gene>
<sequence>MKQINEKGMGIVNKNEELGSRVLNLVALSRQLYICNLNQNFVQQEDDNGFIWKKMTEYSYEERGLDTTVTRGEEYDTKQGDNRSINKKS</sequence>
<reference evidence="1 2" key="1">
    <citation type="submission" date="2024-03" db="EMBL/GenBank/DDBJ databases">
        <authorList>
            <person name="Martinez-Hernandez J."/>
        </authorList>
    </citation>
    <scope>NUCLEOTIDE SEQUENCE [LARGE SCALE GENOMIC DNA]</scope>
</reference>
<dbReference type="Proteomes" id="UP001497480">
    <property type="component" value="Unassembled WGS sequence"/>
</dbReference>
<evidence type="ECO:0000313" key="2">
    <source>
        <dbReference type="Proteomes" id="UP001497480"/>
    </source>
</evidence>
<dbReference type="AlphaFoldDB" id="A0AAV1YQ43"/>
<proteinExistence type="predicted"/>
<accession>A0AAV1YQ43</accession>
<protein>
    <submittedName>
        <fullName evidence="1">Uncharacterized protein</fullName>
    </submittedName>
</protein>